<organism evidence="1 2">
    <name type="scientific">Ilyodon furcidens</name>
    <name type="common">goldbreast splitfin</name>
    <dbReference type="NCBI Taxonomy" id="33524"/>
    <lineage>
        <taxon>Eukaryota</taxon>
        <taxon>Metazoa</taxon>
        <taxon>Chordata</taxon>
        <taxon>Craniata</taxon>
        <taxon>Vertebrata</taxon>
        <taxon>Euteleostomi</taxon>
        <taxon>Actinopterygii</taxon>
        <taxon>Neopterygii</taxon>
        <taxon>Teleostei</taxon>
        <taxon>Neoteleostei</taxon>
        <taxon>Acanthomorphata</taxon>
        <taxon>Ovalentaria</taxon>
        <taxon>Atherinomorphae</taxon>
        <taxon>Cyprinodontiformes</taxon>
        <taxon>Goodeidae</taxon>
        <taxon>Ilyodon</taxon>
    </lineage>
</organism>
<proteinExistence type="predicted"/>
<dbReference type="EMBL" id="JAHRIQ010045082">
    <property type="protein sequence ID" value="MEQ2235162.1"/>
    <property type="molecule type" value="Genomic_DNA"/>
</dbReference>
<gene>
    <name evidence="1" type="ORF">ILYODFUR_038843</name>
</gene>
<accession>A0ABV0TUN2</accession>
<evidence type="ECO:0000313" key="2">
    <source>
        <dbReference type="Proteomes" id="UP001482620"/>
    </source>
</evidence>
<keyword evidence="2" id="KW-1185">Reference proteome</keyword>
<protein>
    <submittedName>
        <fullName evidence="1">Uncharacterized protein</fullName>
    </submittedName>
</protein>
<sequence length="112" mass="12753">YFYVYLVFPSLIEVVPYQCCHRLIRDNGANNGLRKLPFSISVGTLGTTLDYRDYSHLLTNLKTLFNTLVKTNEIEQLREVLPSTGNRTASNTNFYNLIAPQLGSLTNRHLVT</sequence>
<name>A0ABV0TUN2_9TELE</name>
<evidence type="ECO:0000313" key="1">
    <source>
        <dbReference type="EMBL" id="MEQ2235162.1"/>
    </source>
</evidence>
<comment type="caution">
    <text evidence="1">The sequence shown here is derived from an EMBL/GenBank/DDBJ whole genome shotgun (WGS) entry which is preliminary data.</text>
</comment>
<reference evidence="1 2" key="1">
    <citation type="submission" date="2021-06" db="EMBL/GenBank/DDBJ databases">
        <authorList>
            <person name="Palmer J.M."/>
        </authorList>
    </citation>
    <scope>NUCLEOTIDE SEQUENCE [LARGE SCALE GENOMIC DNA]</scope>
    <source>
        <strain evidence="2">if_2019</strain>
        <tissue evidence="1">Muscle</tissue>
    </source>
</reference>
<dbReference type="Proteomes" id="UP001482620">
    <property type="component" value="Unassembled WGS sequence"/>
</dbReference>
<feature type="non-terminal residue" evidence="1">
    <location>
        <position position="1"/>
    </location>
</feature>